<feature type="transmembrane region" description="Helical" evidence="14">
    <location>
        <begin position="69"/>
        <end position="92"/>
    </location>
</feature>
<dbReference type="GO" id="GO:0007219">
    <property type="term" value="P:Notch signaling pathway"/>
    <property type="evidence" value="ECO:0007669"/>
    <property type="project" value="UniProtKB-KW"/>
</dbReference>
<evidence type="ECO:0000256" key="5">
    <source>
        <dbReference type="ARBA" id="ARBA00022801"/>
    </source>
</evidence>
<feature type="region of interest" description="Disordered" evidence="13">
    <location>
        <begin position="230"/>
        <end position="300"/>
    </location>
</feature>
<dbReference type="OMA" id="NATCNQQ"/>
<dbReference type="FunFam" id="1.10.472.100:FF:000003">
    <property type="entry name" value="Presenilin"/>
    <property type="match status" value="1"/>
</dbReference>
<dbReference type="InParanoid" id="A2DZ73"/>
<dbReference type="EMBL" id="DS113272">
    <property type="protein sequence ID" value="EAY14349.1"/>
    <property type="molecule type" value="Genomic_DNA"/>
</dbReference>
<dbReference type="eggNOG" id="KOG2736">
    <property type="taxonomic scope" value="Eukaryota"/>
</dbReference>
<dbReference type="KEGG" id="tva:4772337"/>
<reference evidence="15" key="2">
    <citation type="journal article" date="2007" name="Science">
        <title>Draft genome sequence of the sexually transmitted pathogen Trichomonas vaginalis.</title>
        <authorList>
            <person name="Carlton J.M."/>
            <person name="Hirt R.P."/>
            <person name="Silva J.C."/>
            <person name="Delcher A.L."/>
            <person name="Schatz M."/>
            <person name="Zhao Q."/>
            <person name="Wortman J.R."/>
            <person name="Bidwell S.L."/>
            <person name="Alsmark U.C.M."/>
            <person name="Besteiro S."/>
            <person name="Sicheritz-Ponten T."/>
            <person name="Noel C.J."/>
            <person name="Dacks J.B."/>
            <person name="Foster P.G."/>
            <person name="Simillion C."/>
            <person name="Van de Peer Y."/>
            <person name="Miranda-Saavedra D."/>
            <person name="Barton G.J."/>
            <person name="Westrop G.D."/>
            <person name="Mueller S."/>
            <person name="Dessi D."/>
            <person name="Fiori P.L."/>
            <person name="Ren Q."/>
            <person name="Paulsen I."/>
            <person name="Zhang H."/>
            <person name="Bastida-Corcuera F.D."/>
            <person name="Simoes-Barbosa A."/>
            <person name="Brown M.T."/>
            <person name="Hayes R.D."/>
            <person name="Mukherjee M."/>
            <person name="Okumura C.Y."/>
            <person name="Schneider R."/>
            <person name="Smith A.J."/>
            <person name="Vanacova S."/>
            <person name="Villalvazo M."/>
            <person name="Haas B.J."/>
            <person name="Pertea M."/>
            <person name="Feldblyum T.V."/>
            <person name="Utterback T.R."/>
            <person name="Shu C.L."/>
            <person name="Osoegawa K."/>
            <person name="de Jong P.J."/>
            <person name="Hrdy I."/>
            <person name="Horvathova L."/>
            <person name="Zubacova Z."/>
            <person name="Dolezal P."/>
            <person name="Malik S.B."/>
            <person name="Logsdon J.M. Jr."/>
            <person name="Henze K."/>
            <person name="Gupta A."/>
            <person name="Wang C.C."/>
            <person name="Dunne R.L."/>
            <person name="Upcroft J.A."/>
            <person name="Upcroft P."/>
            <person name="White O."/>
            <person name="Salzberg S.L."/>
            <person name="Tang P."/>
            <person name="Chiu C.-H."/>
            <person name="Lee Y.-S."/>
            <person name="Embley T.M."/>
            <person name="Coombs G.H."/>
            <person name="Mottram J.C."/>
            <person name="Tachezy J."/>
            <person name="Fraser-Liggett C.M."/>
            <person name="Johnson P.J."/>
        </authorList>
    </citation>
    <scope>NUCLEOTIDE SEQUENCE [LARGE SCALE GENOMIC DNA]</scope>
    <source>
        <strain evidence="15">G3</strain>
    </source>
</reference>
<protein>
    <submittedName>
        <fullName evidence="15">Clan AD, family A22, presenilin-like aspartic peptidase</fullName>
    </submittedName>
</protein>
<dbReference type="GO" id="GO:0016485">
    <property type="term" value="P:protein processing"/>
    <property type="evidence" value="ECO:0007669"/>
    <property type="project" value="InterPro"/>
</dbReference>
<comment type="subunit">
    <text evidence="12">Homodimer. Component of the gamma-secretase complex, a complex composed of a presenilin homodimer, nicastrin, aph1 and pen2.</text>
</comment>
<evidence type="ECO:0000256" key="8">
    <source>
        <dbReference type="ARBA" id="ARBA00022989"/>
    </source>
</evidence>
<dbReference type="Pfam" id="PF01080">
    <property type="entry name" value="Presenilin"/>
    <property type="match status" value="1"/>
</dbReference>
<evidence type="ECO:0000256" key="1">
    <source>
        <dbReference type="ARBA" id="ARBA00004477"/>
    </source>
</evidence>
<keyword evidence="9" id="KW-0333">Golgi apparatus</keyword>
<dbReference type="OrthoDB" id="432970at2759"/>
<keyword evidence="10 14" id="KW-0472">Membrane</keyword>
<gene>
    <name evidence="15" type="ORF">TVAG_026700</name>
</gene>
<evidence type="ECO:0000256" key="10">
    <source>
        <dbReference type="ARBA" id="ARBA00023136"/>
    </source>
</evidence>
<comment type="similarity">
    <text evidence="3">Belongs to the peptidase A22A family.</text>
</comment>
<dbReference type="GO" id="GO:0004175">
    <property type="term" value="F:endopeptidase activity"/>
    <property type="evidence" value="ECO:0000318"/>
    <property type="project" value="GO_Central"/>
</dbReference>
<proteinExistence type="inferred from homology"/>
<dbReference type="VEuPathDB" id="TrichDB:TVAG_026700"/>
<dbReference type="GO" id="GO:0042500">
    <property type="term" value="F:aspartic endopeptidase activity, intramembrane cleaving"/>
    <property type="evidence" value="ECO:0007669"/>
    <property type="project" value="InterPro"/>
</dbReference>
<feature type="compositionally biased region" description="Acidic residues" evidence="13">
    <location>
        <begin position="240"/>
        <end position="254"/>
    </location>
</feature>
<keyword evidence="8 14" id="KW-1133">Transmembrane helix</keyword>
<keyword evidence="6" id="KW-0256">Endoplasmic reticulum</keyword>
<evidence type="ECO:0000256" key="6">
    <source>
        <dbReference type="ARBA" id="ARBA00022824"/>
    </source>
</evidence>
<dbReference type="SMR" id="A2DZ73"/>
<evidence type="ECO:0000256" key="4">
    <source>
        <dbReference type="ARBA" id="ARBA00022692"/>
    </source>
</evidence>
<dbReference type="GO" id="GO:0044351">
    <property type="term" value="P:macropinocytosis"/>
    <property type="evidence" value="ECO:0007669"/>
    <property type="project" value="UniProtKB-ARBA"/>
</dbReference>
<feature type="transmembrane region" description="Helical" evidence="14">
    <location>
        <begin position="330"/>
        <end position="352"/>
    </location>
</feature>
<evidence type="ECO:0000256" key="13">
    <source>
        <dbReference type="SAM" id="MobiDB-lite"/>
    </source>
</evidence>
<name>A2DZ73_TRIV3</name>
<keyword evidence="7" id="KW-0914">Notch signaling pathway</keyword>
<accession>A2DZ73</accession>
<evidence type="ECO:0000256" key="11">
    <source>
        <dbReference type="ARBA" id="ARBA00053367"/>
    </source>
</evidence>
<dbReference type="AlphaFoldDB" id="A2DZ73"/>
<dbReference type="STRING" id="5722.A2DZ73"/>
<dbReference type="VEuPathDB" id="TrichDB:TVAGG3_0505230"/>
<dbReference type="Proteomes" id="UP000001542">
    <property type="component" value="Unassembled WGS sequence"/>
</dbReference>
<feature type="transmembrane region" description="Helical" evidence="14">
    <location>
        <begin position="157"/>
        <end position="176"/>
    </location>
</feature>
<evidence type="ECO:0000256" key="9">
    <source>
        <dbReference type="ARBA" id="ARBA00023034"/>
    </source>
</evidence>
<reference evidence="15" key="1">
    <citation type="submission" date="2006-10" db="EMBL/GenBank/DDBJ databases">
        <authorList>
            <person name="Amadeo P."/>
            <person name="Zhao Q."/>
            <person name="Wortman J."/>
            <person name="Fraser-Liggett C."/>
            <person name="Carlton J."/>
        </authorList>
    </citation>
    <scope>NUCLEOTIDE SEQUENCE</scope>
    <source>
        <strain evidence="15">G3</strain>
    </source>
</reference>
<evidence type="ECO:0000256" key="12">
    <source>
        <dbReference type="ARBA" id="ARBA00066080"/>
    </source>
</evidence>
<sequence>MGKKVGIHTFLEFYARKVAKIAVPVVLTLILDAVCIRFIERTHGSAELNRNFVDTMSRNDSGISVTASIWSAVGIIFMIIVVTAILLTLYYFGCMKIIFGWLILAVSLLLSMYFLVGFGTYPSIVNIPVDYLSLAVFLLNLVVVGNMSIFWRAPQRITQAFLVLISILTSIVFRYLPDWTVWILLVLLIIYDACVVLCPNGLLILLLKKSEERGDAIPALLYSAAAWEEADPEKGNQNNEEGDGNEGNQEDPAEQADNQDNNEEEEEEEEAENNQPQENANGEAQNGNQNNNKKKKNMSKRDNEGIKLGLGDFVFYGILVSRAARIGWDITILCIFAVILGLSLTLVCLAVWERPLPALPFSLALGIVFFIIGAMTFRQFCEHMRWGLVAF</sequence>
<evidence type="ECO:0000313" key="16">
    <source>
        <dbReference type="Proteomes" id="UP000001542"/>
    </source>
</evidence>
<evidence type="ECO:0000256" key="14">
    <source>
        <dbReference type="SAM" id="Phobius"/>
    </source>
</evidence>
<keyword evidence="16" id="KW-1185">Reference proteome</keyword>
<dbReference type="Gene3D" id="1.10.472.100">
    <property type="entry name" value="Presenilin"/>
    <property type="match status" value="1"/>
</dbReference>
<dbReference type="PANTHER" id="PTHR10202:SF13">
    <property type="entry name" value="PRESENILIN HOMOLOG"/>
    <property type="match status" value="1"/>
</dbReference>
<keyword evidence="5" id="KW-0378">Hydrolase</keyword>
<feature type="transmembrane region" description="Helical" evidence="14">
    <location>
        <begin position="21"/>
        <end position="39"/>
    </location>
</feature>
<dbReference type="RefSeq" id="XP_001326572.1">
    <property type="nucleotide sequence ID" value="XM_001326537.1"/>
</dbReference>
<comment type="subcellular location">
    <subcellularLocation>
        <location evidence="1">Endoplasmic reticulum membrane</location>
        <topology evidence="1">Multi-pass membrane protein</topology>
    </subcellularLocation>
    <subcellularLocation>
        <location evidence="2">Golgi apparatus membrane</location>
        <topology evidence="2">Multi-pass membrane protein</topology>
    </subcellularLocation>
</comment>
<dbReference type="InterPro" id="IPR042524">
    <property type="entry name" value="Presenilin_C"/>
</dbReference>
<dbReference type="InterPro" id="IPR006639">
    <property type="entry name" value="Preselin/SPP"/>
</dbReference>
<dbReference type="GO" id="GO:0005789">
    <property type="term" value="C:endoplasmic reticulum membrane"/>
    <property type="evidence" value="ECO:0007669"/>
    <property type="project" value="UniProtKB-SubCell"/>
</dbReference>
<feature type="transmembrane region" description="Helical" evidence="14">
    <location>
        <begin position="131"/>
        <end position="150"/>
    </location>
</feature>
<evidence type="ECO:0000256" key="2">
    <source>
        <dbReference type="ARBA" id="ARBA00004653"/>
    </source>
</evidence>
<feature type="compositionally biased region" description="Acidic residues" evidence="13">
    <location>
        <begin position="260"/>
        <end position="272"/>
    </location>
</feature>
<evidence type="ECO:0000256" key="7">
    <source>
        <dbReference type="ARBA" id="ARBA00022976"/>
    </source>
</evidence>
<dbReference type="PANTHER" id="PTHR10202">
    <property type="entry name" value="PRESENILIN"/>
    <property type="match status" value="1"/>
</dbReference>
<feature type="transmembrane region" description="Helical" evidence="14">
    <location>
        <begin position="358"/>
        <end position="377"/>
    </location>
</feature>
<dbReference type="InterPro" id="IPR001108">
    <property type="entry name" value="Peptidase_A22A"/>
</dbReference>
<keyword evidence="4 14" id="KW-0812">Transmembrane</keyword>
<evidence type="ECO:0000256" key="3">
    <source>
        <dbReference type="ARBA" id="ARBA00008604"/>
    </source>
</evidence>
<feature type="compositionally biased region" description="Low complexity" evidence="13">
    <location>
        <begin position="273"/>
        <end position="291"/>
    </location>
</feature>
<comment type="function">
    <text evidence="11">Probable catalytic subunit of the gamma-secretase complex, an endoprotease complex that catalyzes the intramembrane cleavage of integral membrane proteins such as Notch receptors. Requires the other members of the gamma-secretase complex to have a protease activity.</text>
</comment>
<dbReference type="GO" id="GO:0070765">
    <property type="term" value="C:gamma-secretase complex"/>
    <property type="evidence" value="ECO:0000318"/>
    <property type="project" value="GO_Central"/>
</dbReference>
<dbReference type="SMART" id="SM00730">
    <property type="entry name" value="PSN"/>
    <property type="match status" value="1"/>
</dbReference>
<organism evidence="15 16">
    <name type="scientific">Trichomonas vaginalis (strain ATCC PRA-98 / G3)</name>
    <dbReference type="NCBI Taxonomy" id="412133"/>
    <lineage>
        <taxon>Eukaryota</taxon>
        <taxon>Metamonada</taxon>
        <taxon>Parabasalia</taxon>
        <taxon>Trichomonadida</taxon>
        <taxon>Trichomonadidae</taxon>
        <taxon>Trichomonas</taxon>
    </lineage>
</organism>
<feature type="transmembrane region" description="Helical" evidence="14">
    <location>
        <begin position="99"/>
        <end position="119"/>
    </location>
</feature>
<feature type="transmembrane region" description="Helical" evidence="14">
    <location>
        <begin position="182"/>
        <end position="207"/>
    </location>
</feature>
<dbReference type="GO" id="GO:0006509">
    <property type="term" value="P:membrane protein ectodomain proteolysis"/>
    <property type="evidence" value="ECO:0000318"/>
    <property type="project" value="GO_Central"/>
</dbReference>
<dbReference type="GO" id="GO:0000139">
    <property type="term" value="C:Golgi membrane"/>
    <property type="evidence" value="ECO:0007669"/>
    <property type="project" value="UniProtKB-SubCell"/>
</dbReference>
<evidence type="ECO:0000313" key="15">
    <source>
        <dbReference type="EMBL" id="EAY14349.1"/>
    </source>
</evidence>